<comment type="similarity">
    <text evidence="2 9">Belongs to the TRM44 family.</text>
</comment>
<keyword evidence="5 9" id="KW-0808">Transferase</keyword>
<evidence type="ECO:0000256" key="2">
    <source>
        <dbReference type="ARBA" id="ARBA00009056"/>
    </source>
</evidence>
<dbReference type="PANTHER" id="PTHR21210:SF0">
    <property type="entry name" value="TRNA (URACIL-O(2)-)-METHYLTRANSFERASE-RELATED"/>
    <property type="match status" value="1"/>
</dbReference>
<keyword evidence="4 9" id="KW-0489">Methyltransferase</keyword>
<evidence type="ECO:0000256" key="10">
    <source>
        <dbReference type="SAM" id="MobiDB-lite"/>
    </source>
</evidence>
<dbReference type="GO" id="GO:0141101">
    <property type="term" value="F:tRNA(Ser) (uridine(44)-2'-O-)-methyltransferase activity"/>
    <property type="evidence" value="ECO:0007669"/>
    <property type="project" value="UniProtKB-EC"/>
</dbReference>
<feature type="compositionally biased region" description="Pro residues" evidence="10">
    <location>
        <begin position="193"/>
        <end position="207"/>
    </location>
</feature>
<dbReference type="GO" id="GO:0030488">
    <property type="term" value="P:tRNA methylation"/>
    <property type="evidence" value="ECO:0007669"/>
    <property type="project" value="UniProtKB-UniRule"/>
</dbReference>
<evidence type="ECO:0000256" key="8">
    <source>
        <dbReference type="ARBA" id="ARBA00047957"/>
    </source>
</evidence>
<keyword evidence="6 9" id="KW-0949">S-adenosyl-L-methionine</keyword>
<organism evidence="11 12">
    <name type="scientific">Eschrichtius robustus</name>
    <name type="common">California gray whale</name>
    <name type="synonym">Eschrichtius gibbosus</name>
    <dbReference type="NCBI Taxonomy" id="9764"/>
    <lineage>
        <taxon>Eukaryota</taxon>
        <taxon>Metazoa</taxon>
        <taxon>Chordata</taxon>
        <taxon>Craniata</taxon>
        <taxon>Vertebrata</taxon>
        <taxon>Euteleostomi</taxon>
        <taxon>Mammalia</taxon>
        <taxon>Eutheria</taxon>
        <taxon>Laurasiatheria</taxon>
        <taxon>Artiodactyla</taxon>
        <taxon>Whippomorpha</taxon>
        <taxon>Cetacea</taxon>
        <taxon>Mysticeti</taxon>
        <taxon>Eschrichtiidae</taxon>
        <taxon>Eschrichtius</taxon>
    </lineage>
</organism>
<comment type="subcellular location">
    <subcellularLocation>
        <location evidence="1 9">Cytoplasm</location>
    </subcellularLocation>
</comment>
<accession>A0AB34GVA5</accession>
<evidence type="ECO:0000256" key="7">
    <source>
        <dbReference type="ARBA" id="ARBA00022694"/>
    </source>
</evidence>
<evidence type="ECO:0000256" key="4">
    <source>
        <dbReference type="ARBA" id="ARBA00022603"/>
    </source>
</evidence>
<reference evidence="11 12" key="1">
    <citation type="submission" date="2022-11" db="EMBL/GenBank/DDBJ databases">
        <title>Whole genome sequence of Eschrichtius robustus ER-17-0199.</title>
        <authorList>
            <person name="Bruniche-Olsen A."/>
            <person name="Black A.N."/>
            <person name="Fields C.J."/>
            <person name="Walden K."/>
            <person name="Dewoody J.A."/>
        </authorList>
    </citation>
    <scope>NUCLEOTIDE SEQUENCE [LARGE SCALE GENOMIC DNA]</scope>
    <source>
        <strain evidence="11">ER-17-0199</strain>
        <tissue evidence="11">Blubber</tissue>
    </source>
</reference>
<comment type="function">
    <text evidence="9">Adenosyl-L-methionine (AdoMet)-dependent tRNA (uracil-O(2)-)-methyltransferase.</text>
</comment>
<dbReference type="Proteomes" id="UP001159641">
    <property type="component" value="Unassembled WGS sequence"/>
</dbReference>
<proteinExistence type="inferred from homology"/>
<comment type="caution">
    <text evidence="11">The sequence shown here is derived from an EMBL/GenBank/DDBJ whole genome shotgun (WGS) entry which is preliminary data.</text>
</comment>
<keyword evidence="7 9" id="KW-0819">tRNA processing</keyword>
<feature type="region of interest" description="Disordered" evidence="10">
    <location>
        <begin position="170"/>
        <end position="238"/>
    </location>
</feature>
<dbReference type="GO" id="GO:0005737">
    <property type="term" value="C:cytoplasm"/>
    <property type="evidence" value="ECO:0007669"/>
    <property type="project" value="UniProtKB-SubCell"/>
</dbReference>
<gene>
    <name evidence="11" type="ORF">J1605_009139</name>
</gene>
<dbReference type="PANTHER" id="PTHR21210">
    <property type="entry name" value="TRNA (URACIL-O(2)-)-METHYLTRANSFERASE-RELATED"/>
    <property type="match status" value="1"/>
</dbReference>
<keyword evidence="12" id="KW-1185">Reference proteome</keyword>
<evidence type="ECO:0000256" key="9">
    <source>
        <dbReference type="RuleBase" id="RU368004"/>
    </source>
</evidence>
<evidence type="ECO:0000256" key="6">
    <source>
        <dbReference type="ARBA" id="ARBA00022691"/>
    </source>
</evidence>
<dbReference type="InterPro" id="IPR011671">
    <property type="entry name" value="tRNA_uracil_MeTrfase"/>
</dbReference>
<dbReference type="EC" id="2.1.1.211" evidence="9"/>
<keyword evidence="3 9" id="KW-0963">Cytoplasm</keyword>
<dbReference type="EMBL" id="JAIQCJ010002084">
    <property type="protein sequence ID" value="KAJ8783434.1"/>
    <property type="molecule type" value="Genomic_DNA"/>
</dbReference>
<comment type="catalytic activity">
    <reaction evidence="8 9">
        <text>uridine(44) in tRNA(Ser) + S-adenosyl-L-methionine = 2'-O-methyluridine(44) in tRNA(Ser) + S-adenosyl-L-homocysteine + H(+)</text>
        <dbReference type="Rhea" id="RHEA:43100"/>
        <dbReference type="Rhea" id="RHEA-COMP:10339"/>
        <dbReference type="Rhea" id="RHEA-COMP:10340"/>
        <dbReference type="ChEBI" id="CHEBI:15378"/>
        <dbReference type="ChEBI" id="CHEBI:57856"/>
        <dbReference type="ChEBI" id="CHEBI:59789"/>
        <dbReference type="ChEBI" id="CHEBI:65315"/>
        <dbReference type="ChEBI" id="CHEBI:74478"/>
        <dbReference type="EC" id="2.1.1.211"/>
    </reaction>
</comment>
<protein>
    <recommendedName>
        <fullName evidence="9">tRNA (uracil-O(2)-)-methyltransferase</fullName>
        <ecNumber evidence="9">2.1.1.211</ecNumber>
    </recommendedName>
</protein>
<evidence type="ECO:0000256" key="5">
    <source>
        <dbReference type="ARBA" id="ARBA00022679"/>
    </source>
</evidence>
<evidence type="ECO:0000256" key="1">
    <source>
        <dbReference type="ARBA" id="ARBA00004496"/>
    </source>
</evidence>
<evidence type="ECO:0000313" key="11">
    <source>
        <dbReference type="EMBL" id="KAJ8783434.1"/>
    </source>
</evidence>
<evidence type="ECO:0000313" key="12">
    <source>
        <dbReference type="Proteomes" id="UP001159641"/>
    </source>
</evidence>
<sequence length="347" mass="37915">MLAGEMKRAFALHCGKCQEYTKVERSACQTPETHRPASAILLSHSSLSPTTASAQPWFRSRSRESAITPNDKTLFPDVDWLIGNHSDELTPWIPVIAARSSYNCRFFVVPCCFFDFIGKYQRRQSKKTQYRGYLDFITEVGSTCGFHVEEDCLRIPSTKRVCLIGKSRTYPPAGEDSVDERRTRYINSRPGGPVSPPGQVPAPPPPGAAAGGADGPEGRGALDAGAGHTPESSAEGLWLSGFHPREKVKRVRNCAALPRDFIDRVVLQVANLLLGGKQLNMRSSQSRSARAWNRGGSLSLAEVAGELDRDTLRRLRRERGGLRTLLRNSSQVFHGEGLAGAPSALGA</sequence>
<evidence type="ECO:0000256" key="3">
    <source>
        <dbReference type="ARBA" id="ARBA00022490"/>
    </source>
</evidence>
<name>A0AB34GVA5_ESCRO</name>
<dbReference type="AlphaFoldDB" id="A0AB34GVA5"/>